<comment type="caution">
    <text evidence="11">The sequence shown here is derived from an EMBL/GenBank/DDBJ whole genome shotgun (WGS) entry which is preliminary data.</text>
</comment>
<comment type="catalytic activity">
    <reaction evidence="1">
        <text>S-ubiquitinyl-[E2 ubiquitin-conjugating enzyme]-L-cysteine + [acceptor protein]-L-lysine = [E2 ubiquitin-conjugating enzyme]-L-cysteine + N(6)-ubiquitinyl-[acceptor protein]-L-lysine.</text>
        <dbReference type="EC" id="2.3.2.27"/>
    </reaction>
</comment>
<evidence type="ECO:0000256" key="1">
    <source>
        <dbReference type="ARBA" id="ARBA00000900"/>
    </source>
</evidence>
<evidence type="ECO:0000256" key="2">
    <source>
        <dbReference type="ARBA" id="ARBA00012483"/>
    </source>
</evidence>
<keyword evidence="5 8" id="KW-0863">Zinc-finger</keyword>
<evidence type="ECO:0000256" key="7">
    <source>
        <dbReference type="ARBA" id="ARBA00022833"/>
    </source>
</evidence>
<dbReference type="GO" id="GO:0061630">
    <property type="term" value="F:ubiquitin protein ligase activity"/>
    <property type="evidence" value="ECO:0007669"/>
    <property type="project" value="UniProtKB-EC"/>
</dbReference>
<dbReference type="EMBL" id="JARTCD010000008">
    <property type="protein sequence ID" value="KAJ8661596.1"/>
    <property type="molecule type" value="Genomic_DNA"/>
</dbReference>
<dbReference type="SUPFAM" id="SSF57850">
    <property type="entry name" value="RING/U-box"/>
    <property type="match status" value="1"/>
</dbReference>
<dbReference type="FunFam" id="3.30.40.10:FF:000127">
    <property type="entry name" value="E3 ubiquitin-protein ligase RNF181"/>
    <property type="match status" value="1"/>
</dbReference>
<dbReference type="InterPro" id="IPR013083">
    <property type="entry name" value="Znf_RING/FYVE/PHD"/>
</dbReference>
<accession>A0AAD7Y1M7</accession>
<dbReference type="SMART" id="SM00184">
    <property type="entry name" value="RING"/>
    <property type="match status" value="1"/>
</dbReference>
<dbReference type="Proteomes" id="UP001234581">
    <property type="component" value="Unassembled WGS sequence"/>
</dbReference>
<organism evidence="11 12">
    <name type="scientific">Lichtheimia ornata</name>
    <dbReference type="NCBI Taxonomy" id="688661"/>
    <lineage>
        <taxon>Eukaryota</taxon>
        <taxon>Fungi</taxon>
        <taxon>Fungi incertae sedis</taxon>
        <taxon>Mucoromycota</taxon>
        <taxon>Mucoromycotina</taxon>
        <taxon>Mucoromycetes</taxon>
        <taxon>Mucorales</taxon>
        <taxon>Lichtheimiaceae</taxon>
        <taxon>Lichtheimia</taxon>
    </lineage>
</organism>
<dbReference type="PANTHER" id="PTHR45931">
    <property type="entry name" value="SI:CH211-59O9.10"/>
    <property type="match status" value="1"/>
</dbReference>
<evidence type="ECO:0000259" key="10">
    <source>
        <dbReference type="PROSITE" id="PS50089"/>
    </source>
</evidence>
<evidence type="ECO:0000313" key="12">
    <source>
        <dbReference type="Proteomes" id="UP001234581"/>
    </source>
</evidence>
<keyword evidence="12" id="KW-1185">Reference proteome</keyword>
<dbReference type="GO" id="GO:0008270">
    <property type="term" value="F:zinc ion binding"/>
    <property type="evidence" value="ECO:0007669"/>
    <property type="project" value="UniProtKB-KW"/>
</dbReference>
<feature type="compositionally biased region" description="Basic and acidic residues" evidence="9">
    <location>
        <begin position="48"/>
        <end position="57"/>
    </location>
</feature>
<dbReference type="GO" id="GO:0005634">
    <property type="term" value="C:nucleus"/>
    <property type="evidence" value="ECO:0007669"/>
    <property type="project" value="TreeGrafter"/>
</dbReference>
<proteinExistence type="predicted"/>
<evidence type="ECO:0000256" key="8">
    <source>
        <dbReference type="PROSITE-ProRule" id="PRU00175"/>
    </source>
</evidence>
<evidence type="ECO:0000313" key="11">
    <source>
        <dbReference type="EMBL" id="KAJ8661596.1"/>
    </source>
</evidence>
<evidence type="ECO:0000256" key="4">
    <source>
        <dbReference type="ARBA" id="ARBA00022723"/>
    </source>
</evidence>
<feature type="compositionally biased region" description="Low complexity" evidence="9">
    <location>
        <begin position="314"/>
        <end position="334"/>
    </location>
</feature>
<dbReference type="GO" id="GO:0016567">
    <property type="term" value="P:protein ubiquitination"/>
    <property type="evidence" value="ECO:0007669"/>
    <property type="project" value="UniProtKB-ARBA"/>
</dbReference>
<dbReference type="EC" id="2.3.2.27" evidence="2"/>
<feature type="region of interest" description="Disordered" evidence="9">
    <location>
        <begin position="42"/>
        <end position="79"/>
    </location>
</feature>
<dbReference type="GeneID" id="83210278"/>
<feature type="domain" description="RING-type" evidence="10">
    <location>
        <begin position="261"/>
        <end position="302"/>
    </location>
</feature>
<keyword evidence="4" id="KW-0479">Metal-binding</keyword>
<evidence type="ECO:0000256" key="6">
    <source>
        <dbReference type="ARBA" id="ARBA00022786"/>
    </source>
</evidence>
<dbReference type="InterPro" id="IPR001841">
    <property type="entry name" value="Znf_RING"/>
</dbReference>
<dbReference type="Pfam" id="PF13639">
    <property type="entry name" value="zf-RING_2"/>
    <property type="match status" value="1"/>
</dbReference>
<feature type="region of interest" description="Disordered" evidence="9">
    <location>
        <begin position="349"/>
        <end position="402"/>
    </location>
</feature>
<name>A0AAD7Y1M7_9FUNG</name>
<dbReference type="Gene3D" id="3.30.40.10">
    <property type="entry name" value="Zinc/RING finger domain, C3HC4 (zinc finger)"/>
    <property type="match status" value="1"/>
</dbReference>
<keyword evidence="6" id="KW-0833">Ubl conjugation pathway</keyword>
<evidence type="ECO:0000256" key="5">
    <source>
        <dbReference type="ARBA" id="ARBA00022771"/>
    </source>
</evidence>
<protein>
    <recommendedName>
        <fullName evidence="2">RING-type E3 ubiquitin transferase</fullName>
        <ecNumber evidence="2">2.3.2.27</ecNumber>
    </recommendedName>
</protein>
<feature type="region of interest" description="Disordered" evidence="9">
    <location>
        <begin position="307"/>
        <end position="334"/>
    </location>
</feature>
<evidence type="ECO:0000256" key="9">
    <source>
        <dbReference type="SAM" id="MobiDB-lite"/>
    </source>
</evidence>
<reference evidence="11 12" key="1">
    <citation type="submission" date="2023-03" db="EMBL/GenBank/DDBJ databases">
        <title>Genome sequence of Lichtheimia ornata CBS 291.66.</title>
        <authorList>
            <person name="Mohabir J.T."/>
            <person name="Shea T.P."/>
            <person name="Kurbessoian T."/>
            <person name="Berby B."/>
            <person name="Fontaine J."/>
            <person name="Livny J."/>
            <person name="Gnirke A."/>
            <person name="Stajich J.E."/>
            <person name="Cuomo C.A."/>
        </authorList>
    </citation>
    <scope>NUCLEOTIDE SEQUENCE [LARGE SCALE GENOMIC DNA]</scope>
    <source>
        <strain evidence="11">CBS 291.66</strain>
    </source>
</reference>
<evidence type="ECO:0000256" key="3">
    <source>
        <dbReference type="ARBA" id="ARBA00022679"/>
    </source>
</evidence>
<dbReference type="GO" id="GO:0006511">
    <property type="term" value="P:ubiquitin-dependent protein catabolic process"/>
    <property type="evidence" value="ECO:0007669"/>
    <property type="project" value="TreeGrafter"/>
</dbReference>
<keyword evidence="7" id="KW-0862">Zinc</keyword>
<keyword evidence="3" id="KW-0808">Transferase</keyword>
<sequence>MSTTVQQPMPRYFCYACNDEVPIYMTPDPTCQRCNDQFVQEVESGSNDPRRFFARGDDDNDDDDDVNTTRRRRMRPTGFSPFDSVEAEFFAFARQSFDDRDHHHQQERSYIMSPTMDPEMLPESVRNWMSSIFDTSTLGRGEPPYNLYSGTTHHHRETMNDHNNPSFQTRSTAATTENEQLRPNVFHSALFQFLHGMVMPNDGFASNLDDYVFSQDALDQIMTQLMSQSNGNAPPPAPANVIESLPTRKLNQKEIAEKADCAVCKDEYEQEDHVIELECNHGFHPDCIKPWLKINGTCPVCRKVIDGSKDKQDSNGNNNSSNNNTAGGGRAASTSTNTISALFDTTRRLFGHGTSSETRHNTTTTSTMPGSFINTNHQHETPTPRRQRRFDPNSDYMNLDLD</sequence>
<dbReference type="InterPro" id="IPR051834">
    <property type="entry name" value="RING_finger_E3_ligase"/>
</dbReference>
<gene>
    <name evidence="11" type="ORF">O0I10_002864</name>
</gene>
<dbReference type="AlphaFoldDB" id="A0AAD7Y1M7"/>
<dbReference type="PANTHER" id="PTHR45931:SF3">
    <property type="entry name" value="RING ZINC FINGER-CONTAINING PROTEIN"/>
    <property type="match status" value="1"/>
</dbReference>
<dbReference type="PROSITE" id="PS50089">
    <property type="entry name" value="ZF_RING_2"/>
    <property type="match status" value="1"/>
</dbReference>
<dbReference type="RefSeq" id="XP_058346509.1">
    <property type="nucleotide sequence ID" value="XM_058482942.1"/>
</dbReference>